<reference evidence="4" key="1">
    <citation type="submission" date="2020-04" db="EMBL/GenBank/DDBJ databases">
        <title>Hybrid Assembly of Korean Phytophthora infestans isolates.</title>
        <authorList>
            <person name="Prokchorchik M."/>
            <person name="Lee Y."/>
            <person name="Seo J."/>
            <person name="Cho J.-H."/>
            <person name="Park Y.-E."/>
            <person name="Jang D.-C."/>
            <person name="Im J.-S."/>
            <person name="Choi J.-G."/>
            <person name="Park H.-J."/>
            <person name="Lee G.-B."/>
            <person name="Lee Y.-G."/>
            <person name="Hong S.-Y."/>
            <person name="Cho K."/>
            <person name="Sohn K.H."/>
        </authorList>
    </citation>
    <scope>NUCLEOTIDE SEQUENCE</scope>
    <source>
        <strain evidence="4">KR_1_A1</strain>
    </source>
</reference>
<organism evidence="4 5">
    <name type="scientific">Phytophthora infestans</name>
    <name type="common">Potato late blight agent</name>
    <name type="synonym">Botrytis infestans</name>
    <dbReference type="NCBI Taxonomy" id="4787"/>
    <lineage>
        <taxon>Eukaryota</taxon>
        <taxon>Sar</taxon>
        <taxon>Stramenopiles</taxon>
        <taxon>Oomycota</taxon>
        <taxon>Peronosporomycetes</taxon>
        <taxon>Peronosporales</taxon>
        <taxon>Peronosporaceae</taxon>
        <taxon>Phytophthora</taxon>
    </lineage>
</organism>
<dbReference type="SUPFAM" id="SSF51101">
    <property type="entry name" value="Mannose-binding lectins"/>
    <property type="match status" value="1"/>
</dbReference>
<evidence type="ECO:0000259" key="3">
    <source>
        <dbReference type="PROSITE" id="PS51752"/>
    </source>
</evidence>
<evidence type="ECO:0000313" key="5">
    <source>
        <dbReference type="Proteomes" id="UP000602510"/>
    </source>
</evidence>
<keyword evidence="5" id="KW-1185">Reference proteome</keyword>
<gene>
    <name evidence="4" type="ORF">GN244_ATG02578</name>
</gene>
<sequence>MVDMFTFDDASISIPHWMTDVLEDAGAEPTLAQRPVSGENAPKRTVLYARKGPGSTQRRAGRRELAVPNWFDLPVLLPESHPVAARILRNMVSRAPREGIVKCHDDGAQFTTPKVSRLGSREEEEERKVRKMGALVLKNTTRRRHSTRIRKLDGLGHVDRRKRLREKVWKDLSRFGLWPMAGPGDFNDQQSVEKTVDAIWSQWQDNAEKIPLSGVDSGSNEWGFSIGDCVILDTGDDASGIFLTGVPSVPSCVTPETTETGSEVMNRRRPSVLTDGGGLEAPEEEENNEEEEESSSFGFSATRLQAKVQTPGLKRRKRLTDLHHFVETQLQKRLFRSWDTIEIAFTGSGDMTVNQIVKFLQLSDVQLGNNDAAKVQKILEEHVAAVHATQETNGEGDEEEHLIRGRTKSKAVLSFEGFRQIFHPVDPLEASRWKREFDREKFRQRQEKDIYTRELEALEEKVRQRLATSAKHMIDVLQQFKCDRKDIPWENEQQRQHMRSQFLDVIFRKPQRRRILQHDTRLQHSDLTQTPEAQTTNSAPLKLSIKVILSTLLQKFSRNGHFESVEVPAAAYLYHDLAADIIKQSIRRYWEQFEIDQWPERQIIFRFRMKKQIFYDWRAFAERSRLLCKYVLRKFVAWKYMTRKLHEHYAFYRISFWPFYVWKRHLQQMIIARGKTEFLMNVLRTYIQLRNFRALKLRYKTKQWNKKQITRMRNKKLKKIRRICWATWKDRFQRSRLIRQIWKNHGNTLQQLHKFYMVRVTFYILRYYSILKRDMKQRKYMSLLGQFSATARAKALAHQHQRHHKGTVNHDRAAQQRGSFYPTDNEPSKVSATRRSLPMTTYEPPQHGRGSTAGVRNTRGSVSYLTANDEHHVESSQLHLHPDDLNVDSNDGAVAGSLTRIMETELGKKIKRKSRLYDLCLGMYLKYRERDRINMIGNVIAYRRFGRIFVKYLRTTVHQGKINRFATDLGAFHVLSSRFRQWMIGTVYKLPPATQDGVEPVKKDDEAEETGEKVVLHWREDREWRLLAIANNPVRALQLRQDLLSTMESDAVRKETIRGREQLLTKKQANEDAFLRLETSATLKIKAAQMQQVQQIMRRRAHRLHDAMDNVYDVLLQQQARQQLKSSFRSLRVVVMMKYTSMLCHCAQIRNWLRLCHRFMYWERNMGVFYKQKLKYHAFQTLLKHAVWKWKFQSPRLSQKLQRSQKLMWKYENYMQEQDLFDGSSESLRLAGTRNSPANSFRSILLRWIQFAQCSKARETIVKLSRRKREIWSMHTVFHALKNRVKAKYTYAERCALLPYLWRQCMVDLDTYHCKIIALEQRLPSSHLRAQLTHTRKLMRETAISSPTLKKLFQDHENEVRLRLQLEKRLMLAAYSERAVHKHAERSSSLFGTTAGKPFTHDKMPPFGSISEVGIICGKKVDGICVVLKASGQANIEGSIHGNPFGTHEVFSLGRGEKLVSIEGFASQSIYGLRFGTSVGRYSKWFGHCEKGSKFEVHSDFFSNREEIVGFFGHADNASINSLGVVMRHTTIKNPFEGLWVLKDNHTQHNMLQQSPHRGSVDELPLSDRQFAYFLQVRACEVLMIMERAHLFAIRAYKIEDTLPPALGNMRIIMAMARWMLNALSHGLVQRTEREEEGKQILISGQEKYAVGEKLLSDGTNTMQIVDGFRDSAGQLDAATLGVKKIIELKDKMTQAQQQMVQGERLRDEGQHEIMRSQRFLPHLPTTKRMISAIRTMYKVVQTKDEIDHMNPELRSFLLLKKSGRSEGEALSPLQ</sequence>
<accession>A0A833TK86</accession>
<evidence type="ECO:0000313" key="4">
    <source>
        <dbReference type="EMBL" id="KAF4045194.1"/>
    </source>
</evidence>
<keyword evidence="4" id="KW-0430">Lectin</keyword>
<dbReference type="Proteomes" id="UP000602510">
    <property type="component" value="Unassembled WGS sequence"/>
</dbReference>
<feature type="coiled-coil region" evidence="1">
    <location>
        <begin position="441"/>
        <end position="468"/>
    </location>
</feature>
<protein>
    <submittedName>
        <fullName evidence="4">Jacalin-like lectin domain</fullName>
    </submittedName>
</protein>
<dbReference type="EMBL" id="WSZM01000055">
    <property type="protein sequence ID" value="KAF4045194.1"/>
    <property type="molecule type" value="Genomic_DNA"/>
</dbReference>
<dbReference type="PROSITE" id="PS51752">
    <property type="entry name" value="JACALIN_LECTIN"/>
    <property type="match status" value="1"/>
</dbReference>
<dbReference type="GO" id="GO:0030246">
    <property type="term" value="F:carbohydrate binding"/>
    <property type="evidence" value="ECO:0007669"/>
    <property type="project" value="UniProtKB-KW"/>
</dbReference>
<proteinExistence type="predicted"/>
<dbReference type="InterPro" id="IPR001229">
    <property type="entry name" value="Jacalin-like_lectin_dom"/>
</dbReference>
<feature type="compositionally biased region" description="Acidic residues" evidence="2">
    <location>
        <begin position="281"/>
        <end position="294"/>
    </location>
</feature>
<feature type="region of interest" description="Disordered" evidence="2">
    <location>
        <begin position="800"/>
        <end position="857"/>
    </location>
</feature>
<dbReference type="Gene3D" id="2.100.10.30">
    <property type="entry name" value="Jacalin-like lectin domain"/>
    <property type="match status" value="1"/>
</dbReference>
<dbReference type="InterPro" id="IPR036404">
    <property type="entry name" value="Jacalin-like_lectin_dom_sf"/>
</dbReference>
<keyword evidence="1" id="KW-0175">Coiled coil</keyword>
<feature type="compositionally biased region" description="Polar residues" evidence="2">
    <location>
        <begin position="254"/>
        <end position="263"/>
    </location>
</feature>
<dbReference type="SMART" id="SM00915">
    <property type="entry name" value="Jacalin"/>
    <property type="match status" value="1"/>
</dbReference>
<comment type="caution">
    <text evidence="4">The sequence shown here is derived from an EMBL/GenBank/DDBJ whole genome shotgun (WGS) entry which is preliminary data.</text>
</comment>
<feature type="domain" description="Jacalin-type lectin" evidence="3">
    <location>
        <begin position="1385"/>
        <end position="1529"/>
    </location>
</feature>
<feature type="region of interest" description="Disordered" evidence="2">
    <location>
        <begin position="253"/>
        <end position="301"/>
    </location>
</feature>
<evidence type="ECO:0000256" key="1">
    <source>
        <dbReference type="SAM" id="Coils"/>
    </source>
</evidence>
<evidence type="ECO:0000256" key="2">
    <source>
        <dbReference type="SAM" id="MobiDB-lite"/>
    </source>
</evidence>
<name>A0A833TK86_PHYIN</name>
<dbReference type="Pfam" id="PF01419">
    <property type="entry name" value="Jacalin"/>
    <property type="match status" value="1"/>
</dbReference>